<dbReference type="PANTHER" id="PTHR46825">
    <property type="entry name" value="D-ALANYL-D-ALANINE-CARBOXYPEPTIDASE/ENDOPEPTIDASE AMPH"/>
    <property type="match status" value="1"/>
</dbReference>
<evidence type="ECO:0000313" key="3">
    <source>
        <dbReference type="EMBL" id="MBA8928275.1"/>
    </source>
</evidence>
<feature type="domain" description="Beta-lactamase-related" evidence="2">
    <location>
        <begin position="39"/>
        <end position="361"/>
    </location>
</feature>
<dbReference type="SUPFAM" id="SSF56601">
    <property type="entry name" value="beta-lactamase/transpeptidase-like"/>
    <property type="match status" value="1"/>
</dbReference>
<dbReference type="Gene3D" id="3.40.710.10">
    <property type="entry name" value="DD-peptidase/beta-lactamase superfamily"/>
    <property type="match status" value="1"/>
</dbReference>
<organism evidence="3 4">
    <name type="scientific">Kutzneria viridogrisea</name>
    <dbReference type="NCBI Taxonomy" id="47990"/>
    <lineage>
        <taxon>Bacteria</taxon>
        <taxon>Bacillati</taxon>
        <taxon>Actinomycetota</taxon>
        <taxon>Actinomycetes</taxon>
        <taxon>Pseudonocardiales</taxon>
        <taxon>Pseudonocardiaceae</taxon>
        <taxon>Kutzneria</taxon>
    </lineage>
</organism>
<keyword evidence="4" id="KW-1185">Reference proteome</keyword>
<dbReference type="Pfam" id="PF00144">
    <property type="entry name" value="Beta-lactamase"/>
    <property type="match status" value="1"/>
</dbReference>
<dbReference type="RefSeq" id="WP_182838818.1">
    <property type="nucleotide sequence ID" value="NZ_BAAABQ010000073.1"/>
</dbReference>
<proteinExistence type="predicted"/>
<feature type="signal peptide" evidence="1">
    <location>
        <begin position="1"/>
        <end position="23"/>
    </location>
</feature>
<sequence length="387" mass="41983">MRRTWIALVALSGVALSTGVAAAAPQHRPDTSVLQRDTDKLLDYGAPGALVELDTPNGNVKVRSGYGNTAAKTPVPWDAHFRIGSYTKMFTATVVLQLVGEGRLSLEDTVDRWLPGVVTGNGNEGTKITVRQLLQHTSGLPEYTRAMDFLGNKEGFEANRLRGFTDRQLVAMALRYPPDFTPGSSWAYSNTNFVLAGMIIKRITGQDWQHEVRERIIEPLDLDNTSAPHNNPRVPEPHAVGYQRFSPDGQDIDATVLNPSWGDAAGAIISDTADANKFLRALASGKVLRPAQLAEMRRTVPAHLFDKGWPGVQYGLGIMWIPTSCGGYWSHGGDIHGFKTRNGVSADGKRSVVVTINSDSLVPKQGTPAPQHDVSLDLIEHALCGTS</sequence>
<dbReference type="InterPro" id="IPR050491">
    <property type="entry name" value="AmpC-like"/>
</dbReference>
<dbReference type="InterPro" id="IPR001466">
    <property type="entry name" value="Beta-lactam-related"/>
</dbReference>
<evidence type="ECO:0000259" key="2">
    <source>
        <dbReference type="Pfam" id="PF00144"/>
    </source>
</evidence>
<reference evidence="3 4" key="1">
    <citation type="submission" date="2020-08" db="EMBL/GenBank/DDBJ databases">
        <title>Genomic Encyclopedia of Archaeal and Bacterial Type Strains, Phase II (KMG-II): from individual species to whole genera.</title>
        <authorList>
            <person name="Goeker M."/>
        </authorList>
    </citation>
    <scope>NUCLEOTIDE SEQUENCE [LARGE SCALE GENOMIC DNA]</scope>
    <source>
        <strain evidence="3 4">DSM 43850</strain>
    </source>
</reference>
<evidence type="ECO:0000313" key="4">
    <source>
        <dbReference type="Proteomes" id="UP000517916"/>
    </source>
</evidence>
<dbReference type="GO" id="GO:0009002">
    <property type="term" value="F:serine-type D-Ala-D-Ala carboxypeptidase activity"/>
    <property type="evidence" value="ECO:0007669"/>
    <property type="project" value="UniProtKB-EC"/>
</dbReference>
<protein>
    <submittedName>
        <fullName evidence="3">D-alanyl-D-alanine carboxypeptidase</fullName>
        <ecNumber evidence="3">3.4.16.4</ecNumber>
    </submittedName>
</protein>
<dbReference type="Proteomes" id="UP000517916">
    <property type="component" value="Unassembled WGS sequence"/>
</dbReference>
<gene>
    <name evidence="3" type="ORF">BC739_005492</name>
</gene>
<comment type="caution">
    <text evidence="3">The sequence shown here is derived from an EMBL/GenBank/DDBJ whole genome shotgun (WGS) entry which is preliminary data.</text>
</comment>
<keyword evidence="1" id="KW-0732">Signal</keyword>
<keyword evidence="3" id="KW-0645">Protease</keyword>
<dbReference type="EMBL" id="JACJID010000004">
    <property type="protein sequence ID" value="MBA8928275.1"/>
    <property type="molecule type" value="Genomic_DNA"/>
</dbReference>
<evidence type="ECO:0000256" key="1">
    <source>
        <dbReference type="SAM" id="SignalP"/>
    </source>
</evidence>
<accession>A0ABR6BNH5</accession>
<dbReference type="PANTHER" id="PTHR46825:SF7">
    <property type="entry name" value="D-ALANYL-D-ALANINE CARBOXYPEPTIDASE"/>
    <property type="match status" value="1"/>
</dbReference>
<dbReference type="InterPro" id="IPR012338">
    <property type="entry name" value="Beta-lactam/transpept-like"/>
</dbReference>
<feature type="chain" id="PRO_5045556146" evidence="1">
    <location>
        <begin position="24"/>
        <end position="387"/>
    </location>
</feature>
<dbReference type="EC" id="3.4.16.4" evidence="3"/>
<keyword evidence="3" id="KW-0121">Carboxypeptidase</keyword>
<name>A0ABR6BNH5_9PSEU</name>
<keyword evidence="3" id="KW-0378">Hydrolase</keyword>